<dbReference type="GO" id="GO:0046872">
    <property type="term" value="F:metal ion binding"/>
    <property type="evidence" value="ECO:0007669"/>
    <property type="project" value="UniProtKB-KW"/>
</dbReference>
<evidence type="ECO:0000256" key="8">
    <source>
        <dbReference type="ARBA" id="ARBA00022884"/>
    </source>
</evidence>
<keyword evidence="4 10" id="KW-0699">rRNA-binding</keyword>
<evidence type="ECO:0000259" key="12">
    <source>
        <dbReference type="PROSITE" id="PS51721"/>
    </source>
</evidence>
<dbReference type="InterPro" id="IPR012340">
    <property type="entry name" value="NA-bd_OB-fold"/>
</dbReference>
<dbReference type="Gene3D" id="1.10.40.50">
    <property type="entry name" value="Probable gtpase engc, domain 3"/>
    <property type="match status" value="1"/>
</dbReference>
<proteinExistence type="inferred from homology"/>
<feature type="binding site" evidence="10">
    <location>
        <position position="267"/>
    </location>
    <ligand>
        <name>Zn(2+)</name>
        <dbReference type="ChEBI" id="CHEBI:29105"/>
    </ligand>
</feature>
<comment type="subunit">
    <text evidence="10">Monomer. Associates with 30S ribosomal subunit, binds 16S rRNA.</text>
</comment>
<evidence type="ECO:0000256" key="1">
    <source>
        <dbReference type="ARBA" id="ARBA00022490"/>
    </source>
</evidence>
<evidence type="ECO:0000256" key="10">
    <source>
        <dbReference type="HAMAP-Rule" id="MF_01820"/>
    </source>
</evidence>
<evidence type="ECO:0000256" key="3">
    <source>
        <dbReference type="ARBA" id="ARBA00022723"/>
    </source>
</evidence>
<dbReference type="Gene3D" id="3.40.50.300">
    <property type="entry name" value="P-loop containing nucleotide triphosphate hydrolases"/>
    <property type="match status" value="1"/>
</dbReference>
<dbReference type="InterPro" id="IPR027417">
    <property type="entry name" value="P-loop_NTPase"/>
</dbReference>
<dbReference type="NCBIfam" id="TIGR00157">
    <property type="entry name" value="ribosome small subunit-dependent GTPase A"/>
    <property type="match status" value="1"/>
</dbReference>
<keyword evidence="5 10" id="KW-0547">Nucleotide-binding</keyword>
<feature type="binding site" evidence="10">
    <location>
        <begin position="127"/>
        <end position="130"/>
    </location>
    <ligand>
        <name>GTP</name>
        <dbReference type="ChEBI" id="CHEBI:37565"/>
    </ligand>
</feature>
<dbReference type="InterPro" id="IPR031944">
    <property type="entry name" value="RsgA_N"/>
</dbReference>
<dbReference type="Pfam" id="PF03193">
    <property type="entry name" value="RsgA_GTPase"/>
    <property type="match status" value="1"/>
</dbReference>
<keyword evidence="3 10" id="KW-0479">Metal-binding</keyword>
<comment type="subcellular location">
    <subcellularLocation>
        <location evidence="10">Cytoplasm</location>
    </subcellularLocation>
</comment>
<evidence type="ECO:0000256" key="7">
    <source>
        <dbReference type="ARBA" id="ARBA00022833"/>
    </source>
</evidence>
<dbReference type="RefSeq" id="WP_062422708.1">
    <property type="nucleotide sequence ID" value="NZ_BBYA01000011.1"/>
</dbReference>
<comment type="similarity">
    <text evidence="10">Belongs to the TRAFAC class YlqF/YawG GTPase family. RsgA subfamily.</text>
</comment>
<dbReference type="OrthoDB" id="9809485at2"/>
<keyword evidence="1 10" id="KW-0963">Cytoplasm</keyword>
<evidence type="ECO:0000313" key="14">
    <source>
        <dbReference type="Proteomes" id="UP000050430"/>
    </source>
</evidence>
<sequence length="300" mass="33475">MIEEGLVVRTQSGFARVDTPSGSYTCRLRGKLKQHHKISDILSVGDRVKITVITEKEGRIDDVSPRSRVLSRLAPEARGIHEQVLVANPDQVLLVFACANPAPHLRMIDRFLIGLEKQEIPARIVVNKIDLVERKEIEMIFQLYESLDFPVDYVSAATGNGIPELRKQLSNKLSVMAGPSGVGKTSLLNALQPGLGGLVKEVSRITTKGMHTTQVRELFPLESGGWLADLPGIRSLGLWDIQPEELDGYFREFKGLVQDCQFNDCTHHNEPGCAIRKAVEDGRIHPGRYDSYIRLRFGEE</sequence>
<dbReference type="GO" id="GO:0005737">
    <property type="term" value="C:cytoplasm"/>
    <property type="evidence" value="ECO:0007669"/>
    <property type="project" value="UniProtKB-SubCell"/>
</dbReference>
<dbReference type="Pfam" id="PF16745">
    <property type="entry name" value="RsgA_N"/>
    <property type="match status" value="1"/>
</dbReference>
<dbReference type="GO" id="GO:0042274">
    <property type="term" value="P:ribosomal small subunit biogenesis"/>
    <property type="evidence" value="ECO:0007669"/>
    <property type="project" value="UniProtKB-UniRule"/>
</dbReference>
<keyword evidence="14" id="KW-1185">Reference proteome</keyword>
<keyword evidence="6 10" id="KW-0378">Hydrolase</keyword>
<dbReference type="AlphaFoldDB" id="A0A0P6X9C3"/>
<feature type="binding site" evidence="10">
    <location>
        <position position="265"/>
    </location>
    <ligand>
        <name>Zn(2+)</name>
        <dbReference type="ChEBI" id="CHEBI:29105"/>
    </ligand>
</feature>
<dbReference type="HAMAP" id="MF_01820">
    <property type="entry name" value="GTPase_RsgA"/>
    <property type="match status" value="1"/>
</dbReference>
<name>A0A0P6X9C3_9CHLR</name>
<dbReference type="SUPFAM" id="SSF50249">
    <property type="entry name" value="Nucleic acid-binding proteins"/>
    <property type="match status" value="1"/>
</dbReference>
<evidence type="ECO:0000256" key="4">
    <source>
        <dbReference type="ARBA" id="ARBA00022730"/>
    </source>
</evidence>
<dbReference type="GO" id="GO:0005525">
    <property type="term" value="F:GTP binding"/>
    <property type="evidence" value="ECO:0007669"/>
    <property type="project" value="UniProtKB-UniRule"/>
</dbReference>
<comment type="caution">
    <text evidence="13">The sequence shown here is derived from an EMBL/GenBank/DDBJ whole genome shotgun (WGS) entry which is preliminary data.</text>
</comment>
<feature type="binding site" evidence="10">
    <location>
        <position position="273"/>
    </location>
    <ligand>
        <name>Zn(2+)</name>
        <dbReference type="ChEBI" id="CHEBI:29105"/>
    </ligand>
</feature>
<dbReference type="PANTHER" id="PTHR32120">
    <property type="entry name" value="SMALL RIBOSOMAL SUBUNIT BIOGENESIS GTPASE RSGA"/>
    <property type="match status" value="1"/>
</dbReference>
<dbReference type="PROSITE" id="PS51721">
    <property type="entry name" value="G_CP"/>
    <property type="match status" value="1"/>
</dbReference>
<comment type="cofactor">
    <cofactor evidence="10">
        <name>Zn(2+)</name>
        <dbReference type="ChEBI" id="CHEBI:29105"/>
    </cofactor>
    <text evidence="10">Binds 1 zinc ion per subunit.</text>
</comment>
<accession>A0A0P6X9C3</accession>
<protein>
    <recommendedName>
        <fullName evidence="10">Small ribosomal subunit biogenesis GTPase RsgA</fullName>
        <ecNumber evidence="10">3.6.1.-</ecNumber>
    </recommendedName>
</protein>
<dbReference type="InterPro" id="IPR010914">
    <property type="entry name" value="RsgA_GTPase_dom"/>
</dbReference>
<dbReference type="CDD" id="cd01854">
    <property type="entry name" value="YjeQ_EngC"/>
    <property type="match status" value="1"/>
</dbReference>
<feature type="binding site" evidence="10">
    <location>
        <begin position="178"/>
        <end position="186"/>
    </location>
    <ligand>
        <name>GTP</name>
        <dbReference type="ChEBI" id="CHEBI:37565"/>
    </ligand>
</feature>
<keyword evidence="7 10" id="KW-0862">Zinc</keyword>
<dbReference type="Gene3D" id="2.40.50.140">
    <property type="entry name" value="Nucleic acid-binding proteins"/>
    <property type="match status" value="1"/>
</dbReference>
<comment type="function">
    <text evidence="10">One of several proteins that assist in the late maturation steps of the functional core of the 30S ribosomal subunit. Helps release RbfA from mature subunits. May play a role in the assembly of ribosomal proteins into the subunit. Circularly permuted GTPase that catalyzes slow GTP hydrolysis, GTPase activity is stimulated by the 30S ribosomal subunit.</text>
</comment>
<dbReference type="STRING" id="229920.ADM99_11830"/>
<evidence type="ECO:0000313" key="13">
    <source>
        <dbReference type="EMBL" id="KPL70985.1"/>
    </source>
</evidence>
<dbReference type="PROSITE" id="PS50936">
    <property type="entry name" value="ENGC_GTPASE"/>
    <property type="match status" value="1"/>
</dbReference>
<dbReference type="EMBL" id="LGCK01000012">
    <property type="protein sequence ID" value="KPL70985.1"/>
    <property type="molecule type" value="Genomic_DNA"/>
</dbReference>
<feature type="binding site" evidence="10">
    <location>
        <position position="260"/>
    </location>
    <ligand>
        <name>Zn(2+)</name>
        <dbReference type="ChEBI" id="CHEBI:29105"/>
    </ligand>
</feature>
<feature type="domain" description="EngC GTPase" evidence="11">
    <location>
        <begin position="87"/>
        <end position="234"/>
    </location>
</feature>
<evidence type="ECO:0000256" key="9">
    <source>
        <dbReference type="ARBA" id="ARBA00023134"/>
    </source>
</evidence>
<dbReference type="EC" id="3.6.1.-" evidence="10"/>
<dbReference type="InterPro" id="IPR004881">
    <property type="entry name" value="Ribosome_biogen_GTPase_RsgA"/>
</dbReference>
<evidence type="ECO:0000256" key="6">
    <source>
        <dbReference type="ARBA" id="ARBA00022801"/>
    </source>
</evidence>
<keyword evidence="9 10" id="KW-0342">GTP-binding</keyword>
<dbReference type="SUPFAM" id="SSF52540">
    <property type="entry name" value="P-loop containing nucleoside triphosphate hydrolases"/>
    <property type="match status" value="1"/>
</dbReference>
<dbReference type="Proteomes" id="UP000050430">
    <property type="component" value="Unassembled WGS sequence"/>
</dbReference>
<evidence type="ECO:0000259" key="11">
    <source>
        <dbReference type="PROSITE" id="PS50936"/>
    </source>
</evidence>
<dbReference type="PANTHER" id="PTHR32120:SF11">
    <property type="entry name" value="SMALL RIBOSOMAL SUBUNIT BIOGENESIS GTPASE RSGA 1, MITOCHONDRIAL-RELATED"/>
    <property type="match status" value="1"/>
</dbReference>
<gene>
    <name evidence="10" type="primary">rsgA</name>
    <name evidence="13" type="ORF">ADM99_11830</name>
</gene>
<keyword evidence="2 10" id="KW-0690">Ribosome biogenesis</keyword>
<feature type="domain" description="CP-type G" evidence="12">
    <location>
        <begin position="67"/>
        <end position="236"/>
    </location>
</feature>
<keyword evidence="8 10" id="KW-0694">RNA-binding</keyword>
<dbReference type="InterPro" id="IPR030378">
    <property type="entry name" value="G_CP_dom"/>
</dbReference>
<reference evidence="13 14" key="1">
    <citation type="submission" date="2015-07" db="EMBL/GenBank/DDBJ databases">
        <title>Genome sequence of Leptolinea tardivitalis DSM 16556.</title>
        <authorList>
            <person name="Hemp J."/>
            <person name="Ward L.M."/>
            <person name="Pace L.A."/>
            <person name="Fischer W.W."/>
        </authorList>
    </citation>
    <scope>NUCLEOTIDE SEQUENCE [LARGE SCALE GENOMIC DNA]</scope>
    <source>
        <strain evidence="13 14">YMTK-2</strain>
    </source>
</reference>
<organism evidence="13 14">
    <name type="scientific">Leptolinea tardivitalis</name>
    <dbReference type="NCBI Taxonomy" id="229920"/>
    <lineage>
        <taxon>Bacteria</taxon>
        <taxon>Bacillati</taxon>
        <taxon>Chloroflexota</taxon>
        <taxon>Anaerolineae</taxon>
        <taxon>Anaerolineales</taxon>
        <taxon>Anaerolineaceae</taxon>
        <taxon>Leptolinea</taxon>
    </lineage>
</organism>
<evidence type="ECO:0000256" key="5">
    <source>
        <dbReference type="ARBA" id="ARBA00022741"/>
    </source>
</evidence>
<evidence type="ECO:0000256" key="2">
    <source>
        <dbReference type="ARBA" id="ARBA00022517"/>
    </source>
</evidence>
<dbReference type="GO" id="GO:0019843">
    <property type="term" value="F:rRNA binding"/>
    <property type="evidence" value="ECO:0007669"/>
    <property type="project" value="UniProtKB-KW"/>
</dbReference>
<dbReference type="GO" id="GO:0003924">
    <property type="term" value="F:GTPase activity"/>
    <property type="evidence" value="ECO:0007669"/>
    <property type="project" value="UniProtKB-UniRule"/>
</dbReference>